<organism evidence="7 8">
    <name type="scientific">Asbolus verrucosus</name>
    <name type="common">Desert ironclad beetle</name>
    <dbReference type="NCBI Taxonomy" id="1661398"/>
    <lineage>
        <taxon>Eukaryota</taxon>
        <taxon>Metazoa</taxon>
        <taxon>Ecdysozoa</taxon>
        <taxon>Arthropoda</taxon>
        <taxon>Hexapoda</taxon>
        <taxon>Insecta</taxon>
        <taxon>Pterygota</taxon>
        <taxon>Neoptera</taxon>
        <taxon>Endopterygota</taxon>
        <taxon>Coleoptera</taxon>
        <taxon>Polyphaga</taxon>
        <taxon>Cucujiformia</taxon>
        <taxon>Tenebrionidae</taxon>
        <taxon>Pimeliinae</taxon>
        <taxon>Asbolus</taxon>
    </lineage>
</organism>
<dbReference type="InterPro" id="IPR023796">
    <property type="entry name" value="Serpin_dom"/>
</dbReference>
<dbReference type="InterPro" id="IPR042185">
    <property type="entry name" value="Serpin_sf_2"/>
</dbReference>
<sequence length="330" mass="37541">MKYLIILLLALTRALADNEAALQQFINGNNLFTASLYKLRQSSHLLSLDVKTKLLKKFQAATEIYHADVENIDFTQSQEAAKAMNGWVETQTNNKIKNLISPNILDKYTRTILINALYFQGNWSNKFYNIRTQTKNFYKTKKDVLQVDTMHHYRQWFNYYESTDLNAKFLEMPFVGGDVSMVFVLPNEKEGLVSLENQIEKIFAPQNLQRELLNIALPKFRIESTIQLVNILKNLGISKAFDDDEADLSGIAGKKGDLIISDVLQKTYIDVEEGGAEAAAATYVAISYPKSALGREIRDPKEFIADHPFIFYIKAKNIILFAGRISAPNH</sequence>
<evidence type="ECO:0000313" key="7">
    <source>
        <dbReference type="EMBL" id="RZC38529.1"/>
    </source>
</evidence>
<keyword evidence="8" id="KW-1185">Reference proteome</keyword>
<keyword evidence="3" id="KW-0722">Serine protease inhibitor</keyword>
<dbReference type="Gene3D" id="3.30.497.10">
    <property type="entry name" value="Antithrombin, subunit I, domain 2"/>
    <property type="match status" value="1"/>
</dbReference>
<feature type="chain" id="PRO_5019754001" evidence="5">
    <location>
        <begin position="17"/>
        <end position="330"/>
    </location>
</feature>
<dbReference type="GO" id="GO:0005615">
    <property type="term" value="C:extracellular space"/>
    <property type="evidence" value="ECO:0007669"/>
    <property type="project" value="InterPro"/>
</dbReference>
<gene>
    <name evidence="7" type="ORF">BDFB_011725</name>
</gene>
<comment type="similarity">
    <text evidence="1 4">Belongs to the serpin family.</text>
</comment>
<name>A0A482W1E7_ASBVE</name>
<dbReference type="InterPro" id="IPR000215">
    <property type="entry name" value="Serpin_fam"/>
</dbReference>
<comment type="caution">
    <text evidence="7">The sequence shown here is derived from an EMBL/GenBank/DDBJ whole genome shotgun (WGS) entry which is preliminary data.</text>
</comment>
<dbReference type="InterPro" id="IPR023795">
    <property type="entry name" value="Serpin_CS"/>
</dbReference>
<evidence type="ECO:0000256" key="1">
    <source>
        <dbReference type="ARBA" id="ARBA00009500"/>
    </source>
</evidence>
<evidence type="ECO:0000256" key="3">
    <source>
        <dbReference type="ARBA" id="ARBA00022900"/>
    </source>
</evidence>
<dbReference type="Pfam" id="PF00079">
    <property type="entry name" value="Serpin"/>
    <property type="match status" value="1"/>
</dbReference>
<evidence type="ECO:0000313" key="8">
    <source>
        <dbReference type="Proteomes" id="UP000292052"/>
    </source>
</evidence>
<protein>
    <submittedName>
        <fullName evidence="7">Serpin domain containing protein</fullName>
    </submittedName>
</protein>
<dbReference type="GO" id="GO:0004867">
    <property type="term" value="F:serine-type endopeptidase inhibitor activity"/>
    <property type="evidence" value="ECO:0007669"/>
    <property type="project" value="UniProtKB-KW"/>
</dbReference>
<dbReference type="PROSITE" id="PS00284">
    <property type="entry name" value="SERPIN"/>
    <property type="match status" value="1"/>
</dbReference>
<evidence type="ECO:0000256" key="4">
    <source>
        <dbReference type="RuleBase" id="RU000411"/>
    </source>
</evidence>
<dbReference type="SUPFAM" id="SSF56574">
    <property type="entry name" value="Serpins"/>
    <property type="match status" value="1"/>
</dbReference>
<evidence type="ECO:0000259" key="6">
    <source>
        <dbReference type="SMART" id="SM00093"/>
    </source>
</evidence>
<accession>A0A482W1E7</accession>
<dbReference type="InterPro" id="IPR036186">
    <property type="entry name" value="Serpin_sf"/>
</dbReference>
<dbReference type="OrthoDB" id="9518664at2759"/>
<dbReference type="PANTHER" id="PTHR11461">
    <property type="entry name" value="SERINE PROTEASE INHIBITOR, SERPIN"/>
    <property type="match status" value="1"/>
</dbReference>
<feature type="signal peptide" evidence="5">
    <location>
        <begin position="1"/>
        <end position="16"/>
    </location>
</feature>
<dbReference type="EMBL" id="QDEB01042499">
    <property type="protein sequence ID" value="RZC38529.1"/>
    <property type="molecule type" value="Genomic_DNA"/>
</dbReference>
<dbReference type="InterPro" id="IPR042178">
    <property type="entry name" value="Serpin_sf_1"/>
</dbReference>
<evidence type="ECO:0000256" key="2">
    <source>
        <dbReference type="ARBA" id="ARBA00022690"/>
    </source>
</evidence>
<dbReference type="SMART" id="SM00093">
    <property type="entry name" value="SERPIN"/>
    <property type="match status" value="1"/>
</dbReference>
<dbReference type="Proteomes" id="UP000292052">
    <property type="component" value="Unassembled WGS sequence"/>
</dbReference>
<dbReference type="AlphaFoldDB" id="A0A482W1E7"/>
<keyword evidence="2" id="KW-0646">Protease inhibitor</keyword>
<dbReference type="Gene3D" id="2.30.39.10">
    <property type="entry name" value="Alpha-1-antitrypsin, domain 1"/>
    <property type="match status" value="1"/>
</dbReference>
<evidence type="ECO:0000256" key="5">
    <source>
        <dbReference type="SAM" id="SignalP"/>
    </source>
</evidence>
<keyword evidence="5" id="KW-0732">Signal</keyword>
<reference evidence="7 8" key="1">
    <citation type="submission" date="2017-03" db="EMBL/GenBank/DDBJ databases">
        <title>Genome of the blue death feigning beetle - Asbolus verrucosus.</title>
        <authorList>
            <person name="Rider S.D."/>
        </authorList>
    </citation>
    <scope>NUCLEOTIDE SEQUENCE [LARGE SCALE GENOMIC DNA]</scope>
    <source>
        <strain evidence="7">Butters</strain>
        <tissue evidence="7">Head and leg muscle</tissue>
    </source>
</reference>
<dbReference type="PANTHER" id="PTHR11461:SF211">
    <property type="entry name" value="GH10112P-RELATED"/>
    <property type="match status" value="1"/>
</dbReference>
<proteinExistence type="inferred from homology"/>
<feature type="domain" description="Serpin" evidence="6">
    <location>
        <begin position="9"/>
        <end position="328"/>
    </location>
</feature>